<dbReference type="PANTHER" id="PTHR19303:SF74">
    <property type="entry name" value="POGO TRANSPOSABLE ELEMENT WITH KRAB DOMAIN"/>
    <property type="match status" value="1"/>
</dbReference>
<dbReference type="GO" id="GO:0005634">
    <property type="term" value="C:nucleus"/>
    <property type="evidence" value="ECO:0007669"/>
    <property type="project" value="TreeGrafter"/>
</dbReference>
<evidence type="ECO:0000256" key="1">
    <source>
        <dbReference type="SAM" id="MobiDB-lite"/>
    </source>
</evidence>
<organism evidence="3 4">
    <name type="scientific">Aspergillus tanneri</name>
    <dbReference type="NCBI Taxonomy" id="1220188"/>
    <lineage>
        <taxon>Eukaryota</taxon>
        <taxon>Fungi</taxon>
        <taxon>Dikarya</taxon>
        <taxon>Ascomycota</taxon>
        <taxon>Pezizomycotina</taxon>
        <taxon>Eurotiomycetes</taxon>
        <taxon>Eurotiomycetidae</taxon>
        <taxon>Eurotiales</taxon>
        <taxon>Aspergillaceae</taxon>
        <taxon>Aspergillus</taxon>
        <taxon>Aspergillus subgen. Circumdati</taxon>
    </lineage>
</organism>
<comment type="caution">
    <text evidence="3">The sequence shown here is derived from an EMBL/GenBank/DDBJ whole genome shotgun (WGS) entry which is preliminary data.</text>
</comment>
<evidence type="ECO:0000259" key="2">
    <source>
        <dbReference type="Pfam" id="PF03184"/>
    </source>
</evidence>
<feature type="domain" description="DDE-1" evidence="2">
    <location>
        <begin position="94"/>
        <end position="225"/>
    </location>
</feature>
<feature type="region of interest" description="Disordered" evidence="1">
    <location>
        <begin position="396"/>
        <end position="416"/>
    </location>
</feature>
<gene>
    <name evidence="3" type="ORF">EYZ11_008031</name>
</gene>
<dbReference type="VEuPathDB" id="FungiDB:EYZ11_008031"/>
<proteinExistence type="predicted"/>
<evidence type="ECO:0000313" key="3">
    <source>
        <dbReference type="EMBL" id="THC92493.1"/>
    </source>
</evidence>
<dbReference type="EMBL" id="SOSA01000330">
    <property type="protein sequence ID" value="THC92493.1"/>
    <property type="molecule type" value="Genomic_DNA"/>
</dbReference>
<dbReference type="PANTHER" id="PTHR19303">
    <property type="entry name" value="TRANSPOSON"/>
    <property type="match status" value="1"/>
</dbReference>
<dbReference type="Proteomes" id="UP000308092">
    <property type="component" value="Unassembled WGS sequence"/>
</dbReference>
<protein>
    <recommendedName>
        <fullName evidence="2">DDE-1 domain-containing protein</fullName>
    </recommendedName>
</protein>
<sequence>MWAYRFEARLPKHLNLAPVRQKTKEKKRIQAEDAGFLAHWYDQLAILLRGVPARLVYNFDDCGFQPGQGQSRKVIGSKLSCPDLAKTKKGETITAVECISADGWLMDPFFIFKSSGKNFMETWFYGSEYLPHNTCTALSPNGWISDELALAWLGYFITATADRTKRGEKRYLIFDGHGAHLTLEFLQKCEDNSIIPFGFLPHSTHLCQPLDGKPFLNYKQQFRLMNNELSFWGGQPCGKADFLQIIGPIRSKTFSQRIIRESFKDRGIWPVDGKLRSAIHTPSPPPNLSSSRVENSPPNTIKALEKNQAKIIKHLDSLSEKAQRDLTRILAHQREKLEELAMTQDTIRRIRYVQEPVRRQYTKRQVKPLSQDGILKPRDANRSIRARKEKEMAAEKRKLAKQFKKANGFKPTQRPAEDIQRAIENEMQAREQGEPFFIDN</sequence>
<dbReference type="AlphaFoldDB" id="A0A4S3JBH2"/>
<evidence type="ECO:0000313" key="4">
    <source>
        <dbReference type="Proteomes" id="UP000308092"/>
    </source>
</evidence>
<reference evidence="3 4" key="1">
    <citation type="submission" date="2019-03" db="EMBL/GenBank/DDBJ databases">
        <title>The genome sequence of a newly discovered highly antifungal drug resistant Aspergillus species, Aspergillus tanneri NIH 1004.</title>
        <authorList>
            <person name="Mounaud S."/>
            <person name="Singh I."/>
            <person name="Joardar V."/>
            <person name="Pakala S."/>
            <person name="Pakala S."/>
            <person name="Venepally P."/>
            <person name="Hoover J."/>
            <person name="Nierman W."/>
            <person name="Chung J."/>
            <person name="Losada L."/>
        </authorList>
    </citation>
    <scope>NUCLEOTIDE SEQUENCE [LARGE SCALE GENOMIC DNA]</scope>
    <source>
        <strain evidence="3 4">NIH1004</strain>
    </source>
</reference>
<dbReference type="InterPro" id="IPR004875">
    <property type="entry name" value="DDE_SF_endonuclease_dom"/>
</dbReference>
<name>A0A4S3JBH2_9EURO</name>
<keyword evidence="4" id="KW-1185">Reference proteome</keyword>
<dbReference type="STRING" id="1220188.A0A4S3JBH2"/>
<dbReference type="GO" id="GO:0003677">
    <property type="term" value="F:DNA binding"/>
    <property type="evidence" value="ECO:0007669"/>
    <property type="project" value="TreeGrafter"/>
</dbReference>
<dbReference type="Pfam" id="PF03184">
    <property type="entry name" value="DDE_1"/>
    <property type="match status" value="1"/>
</dbReference>
<accession>A0A4S3JBH2</accession>
<dbReference type="InterPro" id="IPR050863">
    <property type="entry name" value="CenT-Element_Derived"/>
</dbReference>